<evidence type="ECO:0000256" key="1">
    <source>
        <dbReference type="SAM" id="MobiDB-lite"/>
    </source>
</evidence>
<evidence type="ECO:0000313" key="3">
    <source>
        <dbReference type="EMBL" id="TQE92906.1"/>
    </source>
</evidence>
<dbReference type="Proteomes" id="UP000317371">
    <property type="component" value="Unassembled WGS sequence"/>
</dbReference>
<dbReference type="EMBL" id="VIGC01000082">
    <property type="protein sequence ID" value="TQE92906.1"/>
    <property type="molecule type" value="Genomic_DNA"/>
</dbReference>
<dbReference type="SUPFAM" id="SSF53098">
    <property type="entry name" value="Ribonuclease H-like"/>
    <property type="match status" value="1"/>
</dbReference>
<dbReference type="InParanoid" id="A0A540V817"/>
<organism evidence="3 4">
    <name type="scientific">Litorilinea aerophila</name>
    <dbReference type="NCBI Taxonomy" id="1204385"/>
    <lineage>
        <taxon>Bacteria</taxon>
        <taxon>Bacillati</taxon>
        <taxon>Chloroflexota</taxon>
        <taxon>Caldilineae</taxon>
        <taxon>Caldilineales</taxon>
        <taxon>Caldilineaceae</taxon>
        <taxon>Litorilinea</taxon>
    </lineage>
</organism>
<dbReference type="OrthoDB" id="143334at2"/>
<evidence type="ECO:0000313" key="4">
    <source>
        <dbReference type="Proteomes" id="UP000317371"/>
    </source>
</evidence>
<dbReference type="AlphaFoldDB" id="A0A540V817"/>
<proteinExistence type="predicted"/>
<feature type="domain" description="Transposase IS701-like DDE" evidence="2">
    <location>
        <begin position="17"/>
        <end position="268"/>
    </location>
</feature>
<keyword evidence="4" id="KW-1185">Reference proteome</keyword>
<feature type="compositionally biased region" description="Basic residues" evidence="1">
    <location>
        <begin position="444"/>
        <end position="459"/>
    </location>
</feature>
<dbReference type="Pfam" id="PF13546">
    <property type="entry name" value="DDE_5"/>
    <property type="match status" value="1"/>
</dbReference>
<dbReference type="InterPro" id="IPR012337">
    <property type="entry name" value="RNaseH-like_sf"/>
</dbReference>
<reference evidence="3 4" key="1">
    <citation type="submission" date="2019-06" db="EMBL/GenBank/DDBJ databases">
        <title>Genome sequence of Litorilinea aerophila BAA-2444.</title>
        <authorList>
            <person name="Maclea K.S."/>
            <person name="Maurais E.G."/>
            <person name="Iannazzi L.C."/>
        </authorList>
    </citation>
    <scope>NUCLEOTIDE SEQUENCE [LARGE SCALE GENOMIC DNA]</scope>
    <source>
        <strain evidence="3 4">ATCC BAA-2444</strain>
    </source>
</reference>
<gene>
    <name evidence="3" type="ORF">FKZ61_23625</name>
</gene>
<feature type="region of interest" description="Disordered" evidence="1">
    <location>
        <begin position="429"/>
        <end position="470"/>
    </location>
</feature>
<protein>
    <submittedName>
        <fullName evidence="3">Transposase</fullName>
    </submittedName>
</protein>
<dbReference type="InterPro" id="IPR038721">
    <property type="entry name" value="IS701-like_DDE_dom"/>
</dbReference>
<sequence>MDITRHTTALEQFRCTLYQNFENRADTLMELVDAMCSYPEADAVVAYSLAPVFRRSYSAISKALTEMRMAELALPYLLLPHLPRPRQRPFWLLMVDVTPQPRPYAQVLPDRGMVYAPTVVKGKAPVTIGHQYSSVALGLEPEEGVSASWVLPLLTTRVATDADKEMVGAEQIDALLADPALPFGQELCVAVGDTSYSKPLYLHAHRRHPHLVTIARVRSNRTFYHQDVPQEGEQAGRGHPTWYGDKFSLSDPETWTPPDETQTLWETSRRGKKHRVEVQSWHNLLMRGKNKPQRLPMHLYPFTLVRMVRYDEEGNPLYKRPLWLLVMGDRRDELTLMHIVDAYAERFDLEHFFRFGKQKLLMADFQTPDLEPEENWWQLTHIAYAQLWMARHVAEALPRPWERNLPVMKQRRLSPTLVQRDFGRIIQQLGTPAQPPKPRGISPGRRKGTKLPPRPRQKVVVKSQNAAKAA</sequence>
<evidence type="ECO:0000259" key="2">
    <source>
        <dbReference type="Pfam" id="PF13546"/>
    </source>
</evidence>
<accession>A0A540V817</accession>
<comment type="caution">
    <text evidence="3">The sequence shown here is derived from an EMBL/GenBank/DDBJ whole genome shotgun (WGS) entry which is preliminary data.</text>
</comment>
<dbReference type="RefSeq" id="WP_141612637.1">
    <property type="nucleotide sequence ID" value="NZ_VIGC02000080.1"/>
</dbReference>
<name>A0A540V817_9CHLR</name>